<evidence type="ECO:0000313" key="8">
    <source>
        <dbReference type="Proteomes" id="UP001460270"/>
    </source>
</evidence>
<evidence type="ECO:0000256" key="3">
    <source>
        <dbReference type="ARBA" id="ARBA00064144"/>
    </source>
</evidence>
<comment type="function">
    <text evidence="2">Acts as a mitochondrial iron-sulfur (Fe-S) cluster assembly factor that facilitates (Fe-S) cluster insertion into a subset of mitochondrial proteins. Probably acts together with the monothiol glutaredoxin GLRX5. May protect cells against oxidative stress.</text>
</comment>
<dbReference type="InterPro" id="IPR002634">
    <property type="entry name" value="BolA"/>
</dbReference>
<reference evidence="8" key="1">
    <citation type="submission" date="2024-04" db="EMBL/GenBank/DDBJ databases">
        <title>Salinicola lusitanus LLJ914,a marine bacterium isolated from the Okinawa Trough.</title>
        <authorList>
            <person name="Li J."/>
        </authorList>
    </citation>
    <scope>NUCLEOTIDE SEQUENCE [LARGE SCALE GENOMIC DNA]</scope>
</reference>
<gene>
    <name evidence="7" type="ORF">WMY93_025694</name>
</gene>
<feature type="region of interest" description="Disordered" evidence="6">
    <location>
        <begin position="148"/>
        <end position="179"/>
    </location>
</feature>
<dbReference type="EMBL" id="JBBPFD010000019">
    <property type="protein sequence ID" value="KAK7886073.1"/>
    <property type="molecule type" value="Genomic_DNA"/>
</dbReference>
<sequence>MFMLLEGECDNGLRNETEARYDMVNALGSRRAEPAVELMLSRSCVCTRSLSTLLHSRSLMLSDSSRPVESSIRAKLTGALQPDLLEVHNESHMHAVPPGSESHFRVLVVSPRFEGLSLLQRHRLVNDTLKEELSTRVHALAIQAKTPKQWASDPSVGKSPSCLGGSKGDQTVQDKLHTH</sequence>
<protein>
    <recommendedName>
        <fullName evidence="4">BolA-like protein 1</fullName>
    </recommendedName>
</protein>
<dbReference type="InterPro" id="IPR036065">
    <property type="entry name" value="BolA-like_sf"/>
</dbReference>
<dbReference type="SUPFAM" id="SSF82657">
    <property type="entry name" value="BolA-like"/>
    <property type="match status" value="1"/>
</dbReference>
<evidence type="ECO:0000256" key="5">
    <source>
        <dbReference type="RuleBase" id="RU003860"/>
    </source>
</evidence>
<dbReference type="Pfam" id="PF01722">
    <property type="entry name" value="BolA"/>
    <property type="match status" value="1"/>
</dbReference>
<organism evidence="7 8">
    <name type="scientific">Mugilogobius chulae</name>
    <name type="common">yellowstripe goby</name>
    <dbReference type="NCBI Taxonomy" id="88201"/>
    <lineage>
        <taxon>Eukaryota</taxon>
        <taxon>Metazoa</taxon>
        <taxon>Chordata</taxon>
        <taxon>Craniata</taxon>
        <taxon>Vertebrata</taxon>
        <taxon>Euteleostomi</taxon>
        <taxon>Actinopterygii</taxon>
        <taxon>Neopterygii</taxon>
        <taxon>Teleostei</taxon>
        <taxon>Neoteleostei</taxon>
        <taxon>Acanthomorphata</taxon>
        <taxon>Gobiaria</taxon>
        <taxon>Gobiiformes</taxon>
        <taxon>Gobioidei</taxon>
        <taxon>Gobiidae</taxon>
        <taxon>Gobionellinae</taxon>
        <taxon>Mugilogobius</taxon>
    </lineage>
</organism>
<proteinExistence type="inferred from homology"/>
<comment type="caution">
    <text evidence="7">The sequence shown here is derived from an EMBL/GenBank/DDBJ whole genome shotgun (WGS) entry which is preliminary data.</text>
</comment>
<keyword evidence="8" id="KW-1185">Reference proteome</keyword>
<dbReference type="FunFam" id="3.30.300.90:FF:000001">
    <property type="entry name" value="Transcriptional regulator BolA"/>
    <property type="match status" value="1"/>
</dbReference>
<comment type="similarity">
    <text evidence="1 5">Belongs to the BolA/IbaG family.</text>
</comment>
<dbReference type="Gene3D" id="3.30.300.90">
    <property type="entry name" value="BolA-like"/>
    <property type="match status" value="1"/>
</dbReference>
<dbReference type="GO" id="GO:1990229">
    <property type="term" value="C:iron-sulfur cluster assembly complex"/>
    <property type="evidence" value="ECO:0007669"/>
    <property type="project" value="UniProtKB-ARBA"/>
</dbReference>
<accession>A0AAW0MZM4</accession>
<dbReference type="PANTHER" id="PTHR46229">
    <property type="entry name" value="BOLA TRANSCRIPTION REGULATOR"/>
    <property type="match status" value="1"/>
</dbReference>
<dbReference type="GO" id="GO:0005739">
    <property type="term" value="C:mitochondrion"/>
    <property type="evidence" value="ECO:0007669"/>
    <property type="project" value="TreeGrafter"/>
</dbReference>
<name>A0AAW0MZM4_9GOBI</name>
<evidence type="ECO:0000256" key="4">
    <source>
        <dbReference type="ARBA" id="ARBA00068230"/>
    </source>
</evidence>
<dbReference type="Proteomes" id="UP001460270">
    <property type="component" value="Unassembled WGS sequence"/>
</dbReference>
<comment type="subunit">
    <text evidence="3">Interacts with GLRX5.</text>
</comment>
<dbReference type="InterPro" id="IPR050961">
    <property type="entry name" value="BolA/IbaG_stress_morph_reg"/>
</dbReference>
<evidence type="ECO:0000256" key="6">
    <source>
        <dbReference type="SAM" id="MobiDB-lite"/>
    </source>
</evidence>
<evidence type="ECO:0000313" key="7">
    <source>
        <dbReference type="EMBL" id="KAK7886073.1"/>
    </source>
</evidence>
<evidence type="ECO:0000256" key="2">
    <source>
        <dbReference type="ARBA" id="ARBA00053549"/>
    </source>
</evidence>
<dbReference type="AlphaFoldDB" id="A0AAW0MZM4"/>
<dbReference type="PANTHER" id="PTHR46229:SF2">
    <property type="entry name" value="BOLA-LIKE PROTEIN 1"/>
    <property type="match status" value="1"/>
</dbReference>
<evidence type="ECO:0000256" key="1">
    <source>
        <dbReference type="ARBA" id="ARBA00005578"/>
    </source>
</evidence>